<dbReference type="CDD" id="cd06171">
    <property type="entry name" value="Sigma70_r4"/>
    <property type="match status" value="1"/>
</dbReference>
<evidence type="ECO:0000259" key="8">
    <source>
        <dbReference type="Pfam" id="PF08281"/>
    </source>
</evidence>
<comment type="similarity">
    <text evidence="1">Belongs to the sigma-70 factor family. ECF subfamily.</text>
</comment>
<dbReference type="EMBL" id="RIBS01000002">
    <property type="protein sequence ID" value="RNF85126.1"/>
    <property type="molecule type" value="Genomic_DNA"/>
</dbReference>
<evidence type="ECO:0000313" key="10">
    <source>
        <dbReference type="Proteomes" id="UP000267049"/>
    </source>
</evidence>
<dbReference type="GO" id="GO:0003677">
    <property type="term" value="F:DNA binding"/>
    <property type="evidence" value="ECO:0007669"/>
    <property type="project" value="UniProtKB-KW"/>
</dbReference>
<evidence type="ECO:0000256" key="2">
    <source>
        <dbReference type="ARBA" id="ARBA00023015"/>
    </source>
</evidence>
<keyword evidence="10" id="KW-1185">Reference proteome</keyword>
<dbReference type="NCBIfam" id="TIGR02937">
    <property type="entry name" value="sigma70-ECF"/>
    <property type="match status" value="1"/>
</dbReference>
<dbReference type="SUPFAM" id="SSF88946">
    <property type="entry name" value="Sigma2 domain of RNA polymerase sigma factors"/>
    <property type="match status" value="1"/>
</dbReference>
<reference evidence="9 10" key="1">
    <citation type="submission" date="2018-11" db="EMBL/GenBank/DDBJ databases">
        <title>Lysobacter cryohumiis sp. nov., isolated from soil in the Tianshan Mountains, Xinjiang, China.</title>
        <authorList>
            <person name="Luo Y."/>
            <person name="Sheng H."/>
        </authorList>
    </citation>
    <scope>NUCLEOTIDE SEQUENCE [LARGE SCALE GENOMIC DNA]</scope>
    <source>
        <strain evidence="9 10">ZS60</strain>
    </source>
</reference>
<feature type="domain" description="RNA polymerase sigma-70 region 2" evidence="7">
    <location>
        <begin position="39"/>
        <end position="94"/>
    </location>
</feature>
<dbReference type="InterPro" id="IPR013324">
    <property type="entry name" value="RNA_pol_sigma_r3/r4-like"/>
</dbReference>
<evidence type="ECO:0000259" key="7">
    <source>
        <dbReference type="Pfam" id="PF04542"/>
    </source>
</evidence>
<organism evidence="9 10">
    <name type="scientific">Montanilutibacter psychrotolerans</name>
    <dbReference type="NCBI Taxonomy" id="1327343"/>
    <lineage>
        <taxon>Bacteria</taxon>
        <taxon>Pseudomonadati</taxon>
        <taxon>Pseudomonadota</taxon>
        <taxon>Gammaproteobacteria</taxon>
        <taxon>Lysobacterales</taxon>
        <taxon>Lysobacteraceae</taxon>
        <taxon>Montanilutibacter</taxon>
    </lineage>
</organism>
<dbReference type="SUPFAM" id="SSF88659">
    <property type="entry name" value="Sigma3 and sigma4 domains of RNA polymerase sigma factors"/>
    <property type="match status" value="1"/>
</dbReference>
<dbReference type="InterPro" id="IPR013325">
    <property type="entry name" value="RNA_pol_sigma_r2"/>
</dbReference>
<name>A0A3M8T0B2_9GAMM</name>
<dbReference type="InterPro" id="IPR036388">
    <property type="entry name" value="WH-like_DNA-bd_sf"/>
</dbReference>
<evidence type="ECO:0000313" key="9">
    <source>
        <dbReference type="EMBL" id="RNF85126.1"/>
    </source>
</evidence>
<dbReference type="InterPro" id="IPR007627">
    <property type="entry name" value="RNA_pol_sigma70_r2"/>
</dbReference>
<dbReference type="Gene3D" id="1.10.1740.10">
    <property type="match status" value="1"/>
</dbReference>
<evidence type="ECO:0000256" key="4">
    <source>
        <dbReference type="ARBA" id="ARBA00023125"/>
    </source>
</evidence>
<evidence type="ECO:0000256" key="3">
    <source>
        <dbReference type="ARBA" id="ARBA00023082"/>
    </source>
</evidence>
<gene>
    <name evidence="9" type="ORF">EER27_04925</name>
</gene>
<comment type="caution">
    <text evidence="9">The sequence shown here is derived from an EMBL/GenBank/DDBJ whole genome shotgun (WGS) entry which is preliminary data.</text>
</comment>
<keyword evidence="5" id="KW-0804">Transcription</keyword>
<feature type="domain" description="RNA polymerase sigma factor 70 region 4 type 2" evidence="8">
    <location>
        <begin position="126"/>
        <end position="178"/>
    </location>
</feature>
<evidence type="ECO:0000256" key="6">
    <source>
        <dbReference type="SAM" id="MobiDB-lite"/>
    </source>
</evidence>
<dbReference type="Pfam" id="PF08281">
    <property type="entry name" value="Sigma70_r4_2"/>
    <property type="match status" value="1"/>
</dbReference>
<dbReference type="GO" id="GO:0016987">
    <property type="term" value="F:sigma factor activity"/>
    <property type="evidence" value="ECO:0007669"/>
    <property type="project" value="UniProtKB-KW"/>
</dbReference>
<evidence type="ECO:0000256" key="5">
    <source>
        <dbReference type="ARBA" id="ARBA00023163"/>
    </source>
</evidence>
<dbReference type="InterPro" id="IPR014284">
    <property type="entry name" value="RNA_pol_sigma-70_dom"/>
</dbReference>
<dbReference type="InterPro" id="IPR013249">
    <property type="entry name" value="RNA_pol_sigma70_r4_t2"/>
</dbReference>
<dbReference type="InterPro" id="IPR039425">
    <property type="entry name" value="RNA_pol_sigma-70-like"/>
</dbReference>
<proteinExistence type="inferred from homology"/>
<sequence>MDDGNSPLSRTDRNALTAFDVAGWVREARRGSQAGYAQLYRRFAPLVHGILLGRFRPALADELSQECFANAFGHLAQLKEDHKFGPWIATIARRVQPPVSGRELSLTDVPDMESHKASPEDRTEAEKVLRAVMSLPQAYRETLLLRLAEGLTGPEIAAMTGLTPESVRVNLHRGMAKLRDALGVTPTAAMAVEKAP</sequence>
<dbReference type="PANTHER" id="PTHR43133">
    <property type="entry name" value="RNA POLYMERASE ECF-TYPE SIGMA FACTO"/>
    <property type="match status" value="1"/>
</dbReference>
<dbReference type="Proteomes" id="UP000267049">
    <property type="component" value="Unassembled WGS sequence"/>
</dbReference>
<keyword evidence="2" id="KW-0805">Transcription regulation</keyword>
<feature type="region of interest" description="Disordered" evidence="6">
    <location>
        <begin position="102"/>
        <end position="123"/>
    </location>
</feature>
<keyword evidence="4" id="KW-0238">DNA-binding</keyword>
<protein>
    <submittedName>
        <fullName evidence="9">Sigma-70 family RNA polymerase sigma factor</fullName>
    </submittedName>
</protein>
<accession>A0A3M8T0B2</accession>
<dbReference type="Pfam" id="PF04542">
    <property type="entry name" value="Sigma70_r2"/>
    <property type="match status" value="1"/>
</dbReference>
<dbReference type="OrthoDB" id="9803470at2"/>
<evidence type="ECO:0000256" key="1">
    <source>
        <dbReference type="ARBA" id="ARBA00010641"/>
    </source>
</evidence>
<dbReference type="PANTHER" id="PTHR43133:SF58">
    <property type="entry name" value="ECF RNA POLYMERASE SIGMA FACTOR SIGD"/>
    <property type="match status" value="1"/>
</dbReference>
<dbReference type="AlphaFoldDB" id="A0A3M8T0B2"/>
<keyword evidence="3" id="KW-0731">Sigma factor</keyword>
<dbReference type="Gene3D" id="1.10.10.10">
    <property type="entry name" value="Winged helix-like DNA-binding domain superfamily/Winged helix DNA-binding domain"/>
    <property type="match status" value="1"/>
</dbReference>
<dbReference type="GO" id="GO:0006352">
    <property type="term" value="P:DNA-templated transcription initiation"/>
    <property type="evidence" value="ECO:0007669"/>
    <property type="project" value="InterPro"/>
</dbReference>
<feature type="compositionally biased region" description="Basic and acidic residues" evidence="6">
    <location>
        <begin position="112"/>
        <end position="123"/>
    </location>
</feature>